<dbReference type="Proteomes" id="UP000000591">
    <property type="component" value="Chromosome II"/>
</dbReference>
<evidence type="ECO:0000313" key="6">
    <source>
        <dbReference type="Proteomes" id="UP000000591"/>
    </source>
</evidence>
<dbReference type="GeneID" id="4619306"/>
<dbReference type="EMBL" id="AE016815">
    <property type="protein sequence ID" value="AAS51020.1"/>
    <property type="molecule type" value="Genomic_DNA"/>
</dbReference>
<dbReference type="AlphaFoldDB" id="Q75DB2"/>
<dbReference type="RefSeq" id="NP_983196.1">
    <property type="nucleotide sequence ID" value="NM_208549.1"/>
</dbReference>
<dbReference type="SMART" id="SM00822">
    <property type="entry name" value="PKS_KR"/>
    <property type="match status" value="1"/>
</dbReference>
<dbReference type="SUPFAM" id="SSF51735">
    <property type="entry name" value="NAD(P)-binding Rossmann-fold domains"/>
    <property type="match status" value="1"/>
</dbReference>
<organism evidence="5 6">
    <name type="scientific">Eremothecium gossypii (strain ATCC 10895 / CBS 109.51 / FGSC 9923 / NRRL Y-1056)</name>
    <name type="common">Yeast</name>
    <name type="synonym">Ashbya gossypii</name>
    <dbReference type="NCBI Taxonomy" id="284811"/>
    <lineage>
        <taxon>Eukaryota</taxon>
        <taxon>Fungi</taxon>
        <taxon>Dikarya</taxon>
        <taxon>Ascomycota</taxon>
        <taxon>Saccharomycotina</taxon>
        <taxon>Saccharomycetes</taxon>
        <taxon>Saccharomycetales</taxon>
        <taxon>Saccharomycetaceae</taxon>
        <taxon>Eremothecium</taxon>
    </lineage>
</organism>
<sequence>MRVVIVTGASRGIGEATVEKLCPTADVVVVGVARAETKLQKLKARHGKKFDYVVGDVTDERVVQAVIDKVSSEYGRLDAVVANAGVSRHERIATADIKEWRRLFEINLFSVVNLVSKALPLLRESQGTVIVVSSGLSQMGHPALAAYASSKIALNHFALILAMEEPEIRTIALDPGAVQTDMLAEGINAADEAAGSQDNAVRELLKQVRVATPEEPGAVLAALAARGIPEELNGKYVRADSEKLAAYTSL</sequence>
<dbReference type="FunFam" id="3.40.50.720:FF:000281">
    <property type="entry name" value="Uncharacterized oxidoreductase YIR035C"/>
    <property type="match status" value="1"/>
</dbReference>
<accession>Q75DB2</accession>
<reference evidence="6" key="2">
    <citation type="journal article" date="2013" name="G3 (Bethesda)">
        <title>Genomes of Ashbya fungi isolated from insects reveal four mating-type loci, numerous translocations, lack of transposons, and distinct gene duplications.</title>
        <authorList>
            <person name="Dietrich F.S."/>
            <person name="Voegeli S."/>
            <person name="Kuo S."/>
            <person name="Philippsen P."/>
        </authorList>
    </citation>
    <scope>GENOME REANNOTATION</scope>
    <source>
        <strain evidence="6">ATCC 10895 / CBS 109.51 / FGSC 9923 / NRRL Y-1056</strain>
    </source>
</reference>
<dbReference type="PANTHER" id="PTHR43008">
    <property type="entry name" value="BENZIL REDUCTASE"/>
    <property type="match status" value="1"/>
</dbReference>
<dbReference type="PRINTS" id="PR00081">
    <property type="entry name" value="GDHRDH"/>
</dbReference>
<dbReference type="STRING" id="284811.Q75DB2"/>
<dbReference type="KEGG" id="ago:AGOS_ABR247W"/>
<reference evidence="5 6" key="1">
    <citation type="journal article" date="2004" name="Science">
        <title>The Ashbya gossypii genome as a tool for mapping the ancient Saccharomyces cerevisiae genome.</title>
        <authorList>
            <person name="Dietrich F.S."/>
            <person name="Voegeli S."/>
            <person name="Brachat S."/>
            <person name="Lerch A."/>
            <person name="Gates K."/>
            <person name="Steiner S."/>
            <person name="Mohr C."/>
            <person name="Pohlmann R."/>
            <person name="Luedi P."/>
            <person name="Choi S."/>
            <person name="Wing R.A."/>
            <person name="Flavier A."/>
            <person name="Gaffney T.D."/>
            <person name="Philippsen P."/>
        </authorList>
    </citation>
    <scope>NUCLEOTIDE SEQUENCE [LARGE SCALE GENOMIC DNA]</scope>
    <source>
        <strain evidence="6">ATCC 10895 / CBS 109.51 / FGSC 9923 / NRRL Y-1056</strain>
    </source>
</reference>
<keyword evidence="2" id="KW-0521">NADP</keyword>
<gene>
    <name evidence="5" type="ORF">AGOS_ABR247W</name>
</gene>
<keyword evidence="3" id="KW-0560">Oxidoreductase</keyword>
<dbReference type="eggNOG" id="KOG1204">
    <property type="taxonomic scope" value="Eukaryota"/>
</dbReference>
<evidence type="ECO:0000256" key="2">
    <source>
        <dbReference type="ARBA" id="ARBA00022857"/>
    </source>
</evidence>
<proteinExistence type="inferred from homology"/>
<dbReference type="InterPro" id="IPR036291">
    <property type="entry name" value="NAD(P)-bd_dom_sf"/>
</dbReference>
<dbReference type="PANTHER" id="PTHR43008:SF8">
    <property type="entry name" value="BENZIL REDUCTASE ((S)-BENZOIN FORMING) IRC24"/>
    <property type="match status" value="1"/>
</dbReference>
<dbReference type="Pfam" id="PF00106">
    <property type="entry name" value="adh_short"/>
    <property type="match status" value="1"/>
</dbReference>
<dbReference type="InterPro" id="IPR020904">
    <property type="entry name" value="Sc_DH/Rdtase_CS"/>
</dbReference>
<dbReference type="InParanoid" id="Q75DB2"/>
<dbReference type="Gene3D" id="3.40.50.720">
    <property type="entry name" value="NAD(P)-binding Rossmann-like Domain"/>
    <property type="match status" value="1"/>
</dbReference>
<dbReference type="OMA" id="GAYTAWA"/>
<protein>
    <submittedName>
        <fullName evidence="5">ABR247Wp</fullName>
    </submittedName>
</protein>
<dbReference type="PROSITE" id="PS00061">
    <property type="entry name" value="ADH_SHORT"/>
    <property type="match status" value="1"/>
</dbReference>
<name>Q75DB2_EREGS</name>
<evidence type="ECO:0000256" key="3">
    <source>
        <dbReference type="ARBA" id="ARBA00023002"/>
    </source>
</evidence>
<feature type="domain" description="Ketoreductase" evidence="4">
    <location>
        <begin position="2"/>
        <end position="186"/>
    </location>
</feature>
<dbReference type="InterPro" id="IPR057326">
    <property type="entry name" value="KR_dom"/>
</dbReference>
<dbReference type="GO" id="GO:0050664">
    <property type="term" value="F:oxidoreductase activity, acting on NAD(P)H, oxygen as acceptor"/>
    <property type="evidence" value="ECO:0000318"/>
    <property type="project" value="GO_Central"/>
</dbReference>
<evidence type="ECO:0000256" key="1">
    <source>
        <dbReference type="ARBA" id="ARBA00006484"/>
    </source>
</evidence>
<dbReference type="OrthoDB" id="153074at2759"/>
<comment type="similarity">
    <text evidence="1">Belongs to the short-chain dehydrogenases/reductases (SDR) family.</text>
</comment>
<evidence type="ECO:0000313" key="5">
    <source>
        <dbReference type="EMBL" id="AAS51020.1"/>
    </source>
</evidence>
<evidence type="ECO:0000259" key="4">
    <source>
        <dbReference type="SMART" id="SM00822"/>
    </source>
</evidence>
<dbReference type="InterPro" id="IPR002347">
    <property type="entry name" value="SDR_fam"/>
</dbReference>
<keyword evidence="6" id="KW-1185">Reference proteome</keyword>
<dbReference type="HOGENOM" id="CLU_010194_2_11_1"/>